<dbReference type="CDD" id="cd05233">
    <property type="entry name" value="SDR_c"/>
    <property type="match status" value="1"/>
</dbReference>
<dbReference type="InterPro" id="IPR036291">
    <property type="entry name" value="NAD(P)-bd_dom_sf"/>
</dbReference>
<evidence type="ECO:0000313" key="4">
    <source>
        <dbReference type="Proteomes" id="UP000293719"/>
    </source>
</evidence>
<dbReference type="InterPro" id="IPR050259">
    <property type="entry name" value="SDR"/>
</dbReference>
<protein>
    <submittedName>
        <fullName evidence="3">SDR family oxidoreductase</fullName>
    </submittedName>
</protein>
<comment type="similarity">
    <text evidence="1">Belongs to the short-chain dehydrogenases/reductases (SDR) family.</text>
</comment>
<dbReference type="InterPro" id="IPR002347">
    <property type="entry name" value="SDR_fam"/>
</dbReference>
<dbReference type="KEGG" id="rpod:E0E05_16010"/>
<proteinExistence type="inferred from homology"/>
<evidence type="ECO:0000259" key="2">
    <source>
        <dbReference type="SMART" id="SM00822"/>
    </source>
</evidence>
<keyword evidence="4" id="KW-1185">Reference proteome</keyword>
<dbReference type="SMART" id="SM00822">
    <property type="entry name" value="PKS_KR"/>
    <property type="match status" value="1"/>
</dbReference>
<dbReference type="PRINTS" id="PR00080">
    <property type="entry name" value="SDRFAMILY"/>
</dbReference>
<dbReference type="PRINTS" id="PR00081">
    <property type="entry name" value="GDHRDH"/>
</dbReference>
<dbReference type="Gene3D" id="3.40.50.720">
    <property type="entry name" value="NAD(P)-binding Rossmann-like Domain"/>
    <property type="match status" value="1"/>
</dbReference>
<dbReference type="FunFam" id="3.40.50.720:FF:000084">
    <property type="entry name" value="Short-chain dehydrogenase reductase"/>
    <property type="match status" value="1"/>
</dbReference>
<dbReference type="AlphaFoldDB" id="A0A4P6V5A9"/>
<dbReference type="Pfam" id="PF13561">
    <property type="entry name" value="adh_short_C2"/>
    <property type="match status" value="1"/>
</dbReference>
<accession>A0A4P6V5A9</accession>
<gene>
    <name evidence="3" type="ORF">E0E05_16010</name>
</gene>
<evidence type="ECO:0000313" key="3">
    <source>
        <dbReference type="EMBL" id="QBK31959.1"/>
    </source>
</evidence>
<sequence length="254" mass="26847">MTTLQGRTVLLTGGLGSLGRAQAKRLSEAGAAVTILERPDLDGAQARARELGARLLPCDLNDLAAARTTVAETIDADGGFDVLVNNAALIINRPYDQFTLDEYEDQIRVNSSAAYALTSVCAEAMKQKGWGRVINFTSVTLKGIIDGYVPYITSKGAMLGLTISLARELGPHGITVNAVAPGAIVSEAEARVFGDKAQDYSDWVLEQQALKSRIQPEHVADLVHFLVSPAADMITAQNIGVDGGWLGGKAPGTQ</sequence>
<dbReference type="InterPro" id="IPR057326">
    <property type="entry name" value="KR_dom"/>
</dbReference>
<dbReference type="PANTHER" id="PTHR42879:SF2">
    <property type="entry name" value="3-OXOACYL-[ACYL-CARRIER-PROTEIN] REDUCTASE FABG"/>
    <property type="match status" value="1"/>
</dbReference>
<dbReference type="SUPFAM" id="SSF51735">
    <property type="entry name" value="NAD(P)-binding Rossmann-fold domains"/>
    <property type="match status" value="1"/>
</dbReference>
<organism evidence="3 4">
    <name type="scientific">Roseitalea porphyridii</name>
    <dbReference type="NCBI Taxonomy" id="1852022"/>
    <lineage>
        <taxon>Bacteria</taxon>
        <taxon>Pseudomonadati</taxon>
        <taxon>Pseudomonadota</taxon>
        <taxon>Alphaproteobacteria</taxon>
        <taxon>Hyphomicrobiales</taxon>
        <taxon>Ahrensiaceae</taxon>
        <taxon>Roseitalea</taxon>
    </lineage>
</organism>
<evidence type="ECO:0000256" key="1">
    <source>
        <dbReference type="ARBA" id="ARBA00006484"/>
    </source>
</evidence>
<dbReference type="RefSeq" id="WP_131617604.1">
    <property type="nucleotide sequence ID" value="NZ_CP036532.1"/>
</dbReference>
<reference evidence="3 4" key="1">
    <citation type="journal article" date="2017" name="Int. J. Syst. Evol. Microbiol.">
        <title>Roseitalea porphyridii gen. nov., sp. nov., isolated from a red alga, and reclassification of Hoeflea suaedae Chung et al. 2013 as Pseudohoeflea suaedae gen. nov., comb. nov.</title>
        <authorList>
            <person name="Hyeon J.W."/>
            <person name="Jeong S.E."/>
            <person name="Baek K."/>
            <person name="Jeon C.O."/>
        </authorList>
    </citation>
    <scope>NUCLEOTIDE SEQUENCE [LARGE SCALE GENOMIC DNA]</scope>
    <source>
        <strain evidence="3 4">MA7-20</strain>
    </source>
</reference>
<dbReference type="PANTHER" id="PTHR42879">
    <property type="entry name" value="3-OXOACYL-(ACYL-CARRIER-PROTEIN) REDUCTASE"/>
    <property type="match status" value="1"/>
</dbReference>
<dbReference type="Proteomes" id="UP000293719">
    <property type="component" value="Chromosome"/>
</dbReference>
<dbReference type="GeneID" id="90768811"/>
<dbReference type="EMBL" id="CP036532">
    <property type="protein sequence ID" value="QBK31959.1"/>
    <property type="molecule type" value="Genomic_DNA"/>
</dbReference>
<dbReference type="OrthoDB" id="9779623at2"/>
<name>A0A4P6V5A9_9HYPH</name>
<feature type="domain" description="Ketoreductase" evidence="2">
    <location>
        <begin position="7"/>
        <end position="182"/>
    </location>
</feature>